<proteinExistence type="inferred from homology"/>
<feature type="transmembrane region" description="Helical" evidence="10">
    <location>
        <begin position="333"/>
        <end position="351"/>
    </location>
</feature>
<dbReference type="PANTHER" id="PTHR11003:SF291">
    <property type="entry name" value="IP11374P"/>
    <property type="match status" value="1"/>
</dbReference>
<dbReference type="AlphaFoldDB" id="A0A7R9L9L6"/>
<evidence type="ECO:0000256" key="1">
    <source>
        <dbReference type="ARBA" id="ARBA00004141"/>
    </source>
</evidence>
<dbReference type="PRINTS" id="PR01333">
    <property type="entry name" value="2POREKCHANEL"/>
</dbReference>
<evidence type="ECO:0000256" key="4">
    <source>
        <dbReference type="ARBA" id="ARBA00022989"/>
    </source>
</evidence>
<dbReference type="Gene3D" id="1.10.287.70">
    <property type="match status" value="1"/>
</dbReference>
<dbReference type="Proteomes" id="UP000728032">
    <property type="component" value="Unassembled WGS sequence"/>
</dbReference>
<gene>
    <name evidence="12" type="ORF">ONB1V03_LOCUS924</name>
</gene>
<keyword evidence="4 10" id="KW-1133">Transmembrane helix</keyword>
<dbReference type="SUPFAM" id="SSF81324">
    <property type="entry name" value="Voltage-gated potassium channels"/>
    <property type="match status" value="2"/>
</dbReference>
<feature type="domain" description="Potassium channel" evidence="11">
    <location>
        <begin position="223"/>
        <end position="270"/>
    </location>
</feature>
<accession>A0A7R9L9L6</accession>
<feature type="transmembrane region" description="Helical" evidence="10">
    <location>
        <begin position="228"/>
        <end position="248"/>
    </location>
</feature>
<feature type="compositionally biased region" description="Polar residues" evidence="9">
    <location>
        <begin position="10"/>
        <end position="26"/>
    </location>
</feature>
<dbReference type="GO" id="GO:0030322">
    <property type="term" value="P:stabilization of membrane potential"/>
    <property type="evidence" value="ECO:0007669"/>
    <property type="project" value="TreeGrafter"/>
</dbReference>
<feature type="transmembrane region" description="Helical" evidence="10">
    <location>
        <begin position="70"/>
        <end position="93"/>
    </location>
</feature>
<keyword evidence="7 8" id="KW-0407">Ion channel</keyword>
<feature type="compositionally biased region" description="Polar residues" evidence="9">
    <location>
        <begin position="157"/>
        <end position="174"/>
    </location>
</feature>
<evidence type="ECO:0000256" key="2">
    <source>
        <dbReference type="ARBA" id="ARBA00022448"/>
    </source>
</evidence>
<dbReference type="OrthoDB" id="297496at2759"/>
<dbReference type="PANTHER" id="PTHR11003">
    <property type="entry name" value="POTASSIUM CHANNEL, SUBFAMILY K"/>
    <property type="match status" value="1"/>
</dbReference>
<evidence type="ECO:0000256" key="6">
    <source>
        <dbReference type="ARBA" id="ARBA00023136"/>
    </source>
</evidence>
<dbReference type="Pfam" id="PF07885">
    <property type="entry name" value="Ion_trans_2"/>
    <property type="match status" value="2"/>
</dbReference>
<dbReference type="EMBL" id="CAJPVJ010000108">
    <property type="protein sequence ID" value="CAG2161029.1"/>
    <property type="molecule type" value="Genomic_DNA"/>
</dbReference>
<evidence type="ECO:0000256" key="7">
    <source>
        <dbReference type="ARBA" id="ARBA00023303"/>
    </source>
</evidence>
<reference evidence="12" key="1">
    <citation type="submission" date="2020-11" db="EMBL/GenBank/DDBJ databases">
        <authorList>
            <person name="Tran Van P."/>
        </authorList>
    </citation>
    <scope>NUCLEOTIDE SEQUENCE</scope>
</reference>
<evidence type="ECO:0000256" key="10">
    <source>
        <dbReference type="SAM" id="Phobius"/>
    </source>
</evidence>
<keyword evidence="2 8" id="KW-0813">Transport</keyword>
<protein>
    <recommendedName>
        <fullName evidence="11">Potassium channel domain-containing protein</fullName>
    </recommendedName>
</protein>
<evidence type="ECO:0000313" key="13">
    <source>
        <dbReference type="Proteomes" id="UP000728032"/>
    </source>
</evidence>
<feature type="domain" description="Potassium channel" evidence="11">
    <location>
        <begin position="309"/>
        <end position="353"/>
    </location>
</feature>
<evidence type="ECO:0000256" key="8">
    <source>
        <dbReference type="RuleBase" id="RU003857"/>
    </source>
</evidence>
<evidence type="ECO:0000256" key="5">
    <source>
        <dbReference type="ARBA" id="ARBA00023065"/>
    </source>
</evidence>
<comment type="subcellular location">
    <subcellularLocation>
        <location evidence="1">Membrane</location>
        <topology evidence="1">Multi-pass membrane protein</topology>
    </subcellularLocation>
</comment>
<keyword evidence="6 10" id="KW-0472">Membrane</keyword>
<dbReference type="InterPro" id="IPR013099">
    <property type="entry name" value="K_chnl_dom"/>
</dbReference>
<evidence type="ECO:0000256" key="9">
    <source>
        <dbReference type="SAM" id="MobiDB-lite"/>
    </source>
</evidence>
<comment type="similarity">
    <text evidence="8">Belongs to the two pore domain potassium channel (TC 1.A.1.8) family.</text>
</comment>
<dbReference type="GO" id="GO:0022841">
    <property type="term" value="F:potassium ion leak channel activity"/>
    <property type="evidence" value="ECO:0007669"/>
    <property type="project" value="TreeGrafter"/>
</dbReference>
<organism evidence="12">
    <name type="scientific">Oppiella nova</name>
    <dbReference type="NCBI Taxonomy" id="334625"/>
    <lineage>
        <taxon>Eukaryota</taxon>
        <taxon>Metazoa</taxon>
        <taxon>Ecdysozoa</taxon>
        <taxon>Arthropoda</taxon>
        <taxon>Chelicerata</taxon>
        <taxon>Arachnida</taxon>
        <taxon>Acari</taxon>
        <taxon>Acariformes</taxon>
        <taxon>Sarcoptiformes</taxon>
        <taxon>Oribatida</taxon>
        <taxon>Brachypylina</taxon>
        <taxon>Oppioidea</taxon>
        <taxon>Oppiidae</taxon>
        <taxon>Oppiella</taxon>
    </lineage>
</organism>
<sequence length="357" mass="40687">MAENKPKTEPNATHSPDNRNNLKTTNGNDYQILIGDNSFNASSSQSSYVSDTNSDDNKVYRNYISSPHHFLLILFLIIYVLLILLGASVFSLFEQKAEFQIRDQLLRTQQTFLAKHPCVDAESLDAFVESVIKSLDSGVNLHQLNQILRQSERHNQKVSQTHPPQEVTPKSINPITDKPDSHIKEYKSDTKESKFGYYSKSETKARQKSQKSEMLSSNIPTEYSNWEFTSSLMFVTSVVTTIGYGHVTPITVEGKVFCLIFSCVAIPFTLNGPIRIFEKWLIRTISSHFQNTRDFFIRVLHVLIVTITLLLLILIFPAFLFSYMEKEWSFLDAIYYCYISLTTVGLGDFVATTSDVQ</sequence>
<evidence type="ECO:0000256" key="3">
    <source>
        <dbReference type="ARBA" id="ARBA00022692"/>
    </source>
</evidence>
<feature type="transmembrane region" description="Helical" evidence="10">
    <location>
        <begin position="254"/>
        <end position="274"/>
    </location>
</feature>
<evidence type="ECO:0000259" key="11">
    <source>
        <dbReference type="Pfam" id="PF07885"/>
    </source>
</evidence>
<keyword evidence="3 8" id="KW-0812">Transmembrane</keyword>
<keyword evidence="5 8" id="KW-0406">Ion transport</keyword>
<dbReference type="InterPro" id="IPR003280">
    <property type="entry name" value="2pore_dom_K_chnl"/>
</dbReference>
<evidence type="ECO:0000313" key="12">
    <source>
        <dbReference type="EMBL" id="CAD7637619.1"/>
    </source>
</evidence>
<dbReference type="GO" id="GO:0005886">
    <property type="term" value="C:plasma membrane"/>
    <property type="evidence" value="ECO:0007669"/>
    <property type="project" value="TreeGrafter"/>
</dbReference>
<feature type="transmembrane region" description="Helical" evidence="10">
    <location>
        <begin position="295"/>
        <end position="321"/>
    </location>
</feature>
<keyword evidence="13" id="KW-1185">Reference proteome</keyword>
<dbReference type="GO" id="GO:0015271">
    <property type="term" value="F:outward rectifier potassium channel activity"/>
    <property type="evidence" value="ECO:0007669"/>
    <property type="project" value="TreeGrafter"/>
</dbReference>
<feature type="region of interest" description="Disordered" evidence="9">
    <location>
        <begin position="1"/>
        <end position="26"/>
    </location>
</feature>
<dbReference type="EMBL" id="OC914933">
    <property type="protein sequence ID" value="CAD7637619.1"/>
    <property type="molecule type" value="Genomic_DNA"/>
</dbReference>
<name>A0A7R9L9L6_9ACAR</name>
<feature type="region of interest" description="Disordered" evidence="9">
    <location>
        <begin position="152"/>
        <end position="184"/>
    </location>
</feature>